<feature type="compositionally biased region" description="Basic residues" evidence="1">
    <location>
        <begin position="33"/>
        <end position="50"/>
    </location>
</feature>
<evidence type="ECO:0000313" key="3">
    <source>
        <dbReference type="WBParaSite" id="Csp11.Scaffold479.g1807.t1"/>
    </source>
</evidence>
<protein>
    <submittedName>
        <fullName evidence="3">Ovule protein</fullName>
    </submittedName>
</protein>
<accession>A0A1I7T2J5</accession>
<dbReference type="WBParaSite" id="Csp11.Scaffold479.g1807.t1">
    <property type="protein sequence ID" value="Csp11.Scaffold479.g1807.t1"/>
    <property type="gene ID" value="Csp11.Scaffold479.g1807"/>
</dbReference>
<sequence length="124" mass="13724">MVFRVQMVRGGKNLVKTTIFLRRNCLEGAATSKAKKSVQKQKKNHSNRLKSAKEARKTEFPDCKCLAPLAHSSFAHSLAAAKMPPQRHQMGHFDAGNGDFGGFGCNKVEESMDNGLESMEENEL</sequence>
<evidence type="ECO:0000256" key="1">
    <source>
        <dbReference type="SAM" id="MobiDB-lite"/>
    </source>
</evidence>
<name>A0A1I7T2J5_9PELO</name>
<evidence type="ECO:0000313" key="2">
    <source>
        <dbReference type="Proteomes" id="UP000095282"/>
    </source>
</evidence>
<keyword evidence="2" id="KW-1185">Reference proteome</keyword>
<feature type="region of interest" description="Disordered" evidence="1">
    <location>
        <begin position="30"/>
        <end position="58"/>
    </location>
</feature>
<dbReference type="AlphaFoldDB" id="A0A1I7T2J5"/>
<dbReference type="Proteomes" id="UP000095282">
    <property type="component" value="Unplaced"/>
</dbReference>
<proteinExistence type="predicted"/>
<organism evidence="2 3">
    <name type="scientific">Caenorhabditis tropicalis</name>
    <dbReference type="NCBI Taxonomy" id="1561998"/>
    <lineage>
        <taxon>Eukaryota</taxon>
        <taxon>Metazoa</taxon>
        <taxon>Ecdysozoa</taxon>
        <taxon>Nematoda</taxon>
        <taxon>Chromadorea</taxon>
        <taxon>Rhabditida</taxon>
        <taxon>Rhabditina</taxon>
        <taxon>Rhabditomorpha</taxon>
        <taxon>Rhabditoidea</taxon>
        <taxon>Rhabditidae</taxon>
        <taxon>Peloderinae</taxon>
        <taxon>Caenorhabditis</taxon>
    </lineage>
</organism>
<reference evidence="3" key="1">
    <citation type="submission" date="2016-11" db="UniProtKB">
        <authorList>
            <consortium name="WormBaseParasite"/>
        </authorList>
    </citation>
    <scope>IDENTIFICATION</scope>
</reference>